<dbReference type="AlphaFoldDB" id="A0A7W8GI11"/>
<name>A0A7W8GI11_9DEIO</name>
<sequence>MLLTCLLTTGVTAAQAVPAAPKPSTLSNPQAVVRLLRGEVLLIGDEFPNVTFQQGVLALLRSGTVKVRVLTTRRAAPSLAALKRAGGQVYVMPGDTAMNGASLILSGPDTVIVATGARSWAVYKSPLLATQVKGSLTGYFTYAKLY</sequence>
<comment type="caution">
    <text evidence="2">The sequence shown here is derived from an EMBL/GenBank/DDBJ whole genome shotgun (WGS) entry which is preliminary data.</text>
</comment>
<dbReference type="RefSeq" id="WP_184031604.1">
    <property type="nucleotide sequence ID" value="NZ_JACHFN010000018.1"/>
</dbReference>
<keyword evidence="3" id="KW-1185">Reference proteome</keyword>
<dbReference type="EMBL" id="JACHFN010000018">
    <property type="protein sequence ID" value="MBB5235980.1"/>
    <property type="molecule type" value="Genomic_DNA"/>
</dbReference>
<reference evidence="2 3" key="1">
    <citation type="submission" date="2020-08" db="EMBL/GenBank/DDBJ databases">
        <title>Genomic Encyclopedia of Type Strains, Phase IV (KMG-IV): sequencing the most valuable type-strain genomes for metagenomic binning, comparative biology and taxonomic classification.</title>
        <authorList>
            <person name="Goeker M."/>
        </authorList>
    </citation>
    <scope>NUCLEOTIDE SEQUENCE [LARGE SCALE GENOMIC DNA]</scope>
    <source>
        <strain evidence="2 3">DSM 101791</strain>
    </source>
</reference>
<evidence type="ECO:0000313" key="2">
    <source>
        <dbReference type="EMBL" id="MBB5235980.1"/>
    </source>
</evidence>
<accession>A0A7W8GI11</accession>
<proteinExistence type="predicted"/>
<protein>
    <submittedName>
        <fullName evidence="2">Uncharacterized protein</fullName>
    </submittedName>
</protein>
<keyword evidence="1" id="KW-0732">Signal</keyword>
<evidence type="ECO:0000256" key="1">
    <source>
        <dbReference type="SAM" id="SignalP"/>
    </source>
</evidence>
<dbReference type="Proteomes" id="UP000525389">
    <property type="component" value="Unassembled WGS sequence"/>
</dbReference>
<organism evidence="2 3">
    <name type="scientific">Deinococcus budaensis</name>
    <dbReference type="NCBI Taxonomy" id="1665626"/>
    <lineage>
        <taxon>Bacteria</taxon>
        <taxon>Thermotogati</taxon>
        <taxon>Deinococcota</taxon>
        <taxon>Deinococci</taxon>
        <taxon>Deinococcales</taxon>
        <taxon>Deinococcaceae</taxon>
        <taxon>Deinococcus</taxon>
    </lineage>
</organism>
<feature type="signal peptide" evidence="1">
    <location>
        <begin position="1"/>
        <end position="16"/>
    </location>
</feature>
<gene>
    <name evidence="2" type="ORF">HNQ09_003444</name>
</gene>
<feature type="chain" id="PRO_5030651687" evidence="1">
    <location>
        <begin position="17"/>
        <end position="146"/>
    </location>
</feature>
<evidence type="ECO:0000313" key="3">
    <source>
        <dbReference type="Proteomes" id="UP000525389"/>
    </source>
</evidence>